<proteinExistence type="predicted"/>
<dbReference type="OrthoDB" id="5690107at2"/>
<name>A0A011P5A2_9PAST</name>
<reference evidence="2 3" key="1">
    <citation type="journal article" date="2014" name="Genome Announc.">
        <title>Genome Sequence of a Presumptive Mannheimia haemolytica Strain with an A1/A6-Cross-Reactive Serotype from a White-Tailed Deer (Odocoileus virginianus).</title>
        <authorList>
            <person name="Lawrence P.K."/>
            <person name="Bey R.F."/>
            <person name="Wiener B."/>
            <person name="Kittichotirat W."/>
            <person name="Bumgarner R.E."/>
        </authorList>
    </citation>
    <scope>NUCLEOTIDE SEQUENCE [LARGE SCALE GENOMIC DNA]</scope>
    <source>
        <strain evidence="2 3">PKL10</strain>
    </source>
</reference>
<accession>A0A011P5A2</accession>
<evidence type="ECO:0000313" key="2">
    <source>
        <dbReference type="EMBL" id="EXI61679.1"/>
    </source>
</evidence>
<dbReference type="Proteomes" id="UP000054123">
    <property type="component" value="Unassembled WGS sequence"/>
</dbReference>
<gene>
    <name evidence="2" type="ORF">AK33_08810</name>
</gene>
<evidence type="ECO:0000256" key="1">
    <source>
        <dbReference type="SAM" id="Phobius"/>
    </source>
</evidence>
<dbReference type="PATRIC" id="fig|1450449.3.peg.1746"/>
<dbReference type="AlphaFoldDB" id="A0A011P5A2"/>
<comment type="caution">
    <text evidence="2">The sequence shown here is derived from an EMBL/GenBank/DDBJ whole genome shotgun (WGS) entry which is preliminary data.</text>
</comment>
<keyword evidence="3" id="KW-1185">Reference proteome</keyword>
<feature type="transmembrane region" description="Helical" evidence="1">
    <location>
        <begin position="25"/>
        <end position="44"/>
    </location>
</feature>
<keyword evidence="1" id="KW-0472">Membrane</keyword>
<dbReference type="InterPro" id="IPR032118">
    <property type="entry name" value="Phage_holin_HP1"/>
</dbReference>
<dbReference type="EMBL" id="JANJ01000006">
    <property type="protein sequence ID" value="EXI61679.1"/>
    <property type="molecule type" value="Genomic_DNA"/>
</dbReference>
<sequence length="69" mass="8176">MQKIEQATYFAAFLNFLNSLTLSDWGVLVSIFVTLTTLLINWAYKSKEYKLKERELELRMQQSRGQKNE</sequence>
<organism evidence="2 3">
    <name type="scientific">Mannheimia granulomatis</name>
    <dbReference type="NCBI Taxonomy" id="85402"/>
    <lineage>
        <taxon>Bacteria</taxon>
        <taxon>Pseudomonadati</taxon>
        <taxon>Pseudomonadota</taxon>
        <taxon>Gammaproteobacteria</taxon>
        <taxon>Pasteurellales</taxon>
        <taxon>Pasteurellaceae</taxon>
        <taxon>Mannheimia</taxon>
    </lineage>
</organism>
<evidence type="ECO:0000313" key="3">
    <source>
        <dbReference type="Proteomes" id="UP000054123"/>
    </source>
</evidence>
<protein>
    <submittedName>
        <fullName evidence="2">Holin</fullName>
    </submittedName>
</protein>
<dbReference type="RefSeq" id="WP_042803622.1">
    <property type="nucleotide sequence ID" value="NZ_AVSP01000005.1"/>
</dbReference>
<dbReference type="Pfam" id="PF16080">
    <property type="entry name" value="Phage_holin_2_3"/>
    <property type="match status" value="1"/>
</dbReference>
<keyword evidence="1" id="KW-1133">Transmembrane helix</keyword>
<keyword evidence="1" id="KW-0812">Transmembrane</keyword>